<keyword evidence="1" id="KW-0472">Membrane</keyword>
<dbReference type="CDD" id="cd04179">
    <property type="entry name" value="DPM_DPG-synthase_like"/>
    <property type="match status" value="1"/>
</dbReference>
<dbReference type="PANTHER" id="PTHR48090">
    <property type="entry name" value="UNDECAPRENYL-PHOSPHATE 4-DEOXY-4-FORMAMIDO-L-ARABINOSE TRANSFERASE-RELATED"/>
    <property type="match status" value="1"/>
</dbReference>
<reference evidence="3" key="2">
    <citation type="submission" date="2020-09" db="EMBL/GenBank/DDBJ databases">
        <authorList>
            <person name="Sun Q."/>
            <person name="Zhou Y."/>
        </authorList>
    </citation>
    <scope>NUCLEOTIDE SEQUENCE</scope>
    <source>
        <strain evidence="3">CGMCC 1.12726</strain>
    </source>
</reference>
<evidence type="ECO:0000256" key="1">
    <source>
        <dbReference type="SAM" id="Phobius"/>
    </source>
</evidence>
<accession>A0A917CJ32</accession>
<comment type="caution">
    <text evidence="3">The sequence shown here is derived from an EMBL/GenBank/DDBJ whole genome shotgun (WGS) entry which is preliminary data.</text>
</comment>
<dbReference type="InterPro" id="IPR001173">
    <property type="entry name" value="Glyco_trans_2-like"/>
</dbReference>
<feature type="domain" description="Glycosyltransferase 2-like" evidence="2">
    <location>
        <begin position="51"/>
        <end position="204"/>
    </location>
</feature>
<proteinExistence type="predicted"/>
<dbReference type="EMBL" id="BMFO01000002">
    <property type="protein sequence ID" value="GGF90102.1"/>
    <property type="molecule type" value="Genomic_DNA"/>
</dbReference>
<keyword evidence="3" id="KW-0808">Transferase</keyword>
<organism evidence="3 4">
    <name type="scientific">Arenimonas maotaiensis</name>
    <dbReference type="NCBI Taxonomy" id="1446479"/>
    <lineage>
        <taxon>Bacteria</taxon>
        <taxon>Pseudomonadati</taxon>
        <taxon>Pseudomonadota</taxon>
        <taxon>Gammaproteobacteria</taxon>
        <taxon>Lysobacterales</taxon>
        <taxon>Lysobacteraceae</taxon>
        <taxon>Arenimonas</taxon>
    </lineage>
</organism>
<keyword evidence="1" id="KW-1133">Transmembrane helix</keyword>
<name>A0A917CJ32_9GAMM</name>
<feature type="transmembrane region" description="Helical" evidence="1">
    <location>
        <begin position="305"/>
        <end position="327"/>
    </location>
</feature>
<keyword evidence="4" id="KW-1185">Reference proteome</keyword>
<evidence type="ECO:0000259" key="2">
    <source>
        <dbReference type="Pfam" id="PF00535"/>
    </source>
</evidence>
<dbReference type="Pfam" id="PF00535">
    <property type="entry name" value="Glycos_transf_2"/>
    <property type="match status" value="1"/>
</dbReference>
<dbReference type="InterPro" id="IPR029044">
    <property type="entry name" value="Nucleotide-diphossugar_trans"/>
</dbReference>
<feature type="transmembrane region" description="Helical" evidence="1">
    <location>
        <begin position="272"/>
        <end position="293"/>
    </location>
</feature>
<protein>
    <submittedName>
        <fullName evidence="3">Glycosyl transferase</fullName>
    </submittedName>
</protein>
<dbReference type="SUPFAM" id="SSF53448">
    <property type="entry name" value="Nucleotide-diphospho-sugar transferases"/>
    <property type="match status" value="1"/>
</dbReference>
<dbReference type="GO" id="GO:0016740">
    <property type="term" value="F:transferase activity"/>
    <property type="evidence" value="ECO:0007669"/>
    <property type="project" value="UniProtKB-KW"/>
</dbReference>
<evidence type="ECO:0000313" key="4">
    <source>
        <dbReference type="Proteomes" id="UP000632858"/>
    </source>
</evidence>
<dbReference type="PANTHER" id="PTHR48090:SF7">
    <property type="entry name" value="RFBJ PROTEIN"/>
    <property type="match status" value="1"/>
</dbReference>
<gene>
    <name evidence="3" type="ORF">GCM10010960_09930</name>
</gene>
<dbReference type="InterPro" id="IPR050256">
    <property type="entry name" value="Glycosyltransferase_2"/>
</dbReference>
<keyword evidence="1" id="KW-0812">Transmembrane</keyword>
<reference evidence="3" key="1">
    <citation type="journal article" date="2014" name="Int. J. Syst. Evol. Microbiol.">
        <title>Complete genome sequence of Corynebacterium casei LMG S-19264T (=DSM 44701T), isolated from a smear-ripened cheese.</title>
        <authorList>
            <consortium name="US DOE Joint Genome Institute (JGI-PGF)"/>
            <person name="Walter F."/>
            <person name="Albersmeier A."/>
            <person name="Kalinowski J."/>
            <person name="Ruckert C."/>
        </authorList>
    </citation>
    <scope>NUCLEOTIDE SEQUENCE</scope>
    <source>
        <strain evidence="3">CGMCC 1.12726</strain>
    </source>
</reference>
<dbReference type="Proteomes" id="UP000632858">
    <property type="component" value="Unassembled WGS sequence"/>
</dbReference>
<dbReference type="Gene3D" id="3.90.550.10">
    <property type="entry name" value="Spore Coat Polysaccharide Biosynthesis Protein SpsA, Chain A"/>
    <property type="match status" value="1"/>
</dbReference>
<sequence length="331" mass="36131">MLLFRIPHSEAYRKNPHGKRDWAPNPAPGVRIGGNSVTLMRNRNRAAMTLSIVLPAKNEAEGLRTFLPALRAAHPQAEILVVDDGSTDDTAAVAREAGVTVLSNPYPMGNGASIKRGARAAAGEVIVFMDADGQHRPEDVDRLLAKLDEGHDMAVGARGKGGQANVGRGLANALYNRLASWMTGHRILDLTSGLRAVRADKFREFLHLLPNGFSYPTTSTMAFFRSGYPVAYVPVDVQKRVGNNSHIHPLKDGIRFLLIIFKIATLYSPVKLFAPTALLFFLTGLGYYAFTFITEGRLTNMSTLLFSASVIIFLIGLVSEQITALMYKQHG</sequence>
<dbReference type="AlphaFoldDB" id="A0A917CJ32"/>
<evidence type="ECO:0000313" key="3">
    <source>
        <dbReference type="EMBL" id="GGF90102.1"/>
    </source>
</evidence>